<dbReference type="Proteomes" id="UP000295662">
    <property type="component" value="Unassembled WGS sequence"/>
</dbReference>
<protein>
    <recommendedName>
        <fullName evidence="3">SGNH/GDSL hydrolase family protein</fullName>
    </recommendedName>
</protein>
<evidence type="ECO:0000313" key="2">
    <source>
        <dbReference type="Proteomes" id="UP000295662"/>
    </source>
</evidence>
<dbReference type="OrthoDB" id="7443339at2"/>
<dbReference type="InterPro" id="IPR036514">
    <property type="entry name" value="SGNH_hydro_sf"/>
</dbReference>
<accession>A0A4R7RMJ3</accession>
<sequence length="286" mass="31393">MNAVPSSHWSRRKIIQAGLASLICPFSSRAQSTAPSVRILFLGNSYTYGNELPEVVAALLRSSQVLEPQIGSYTQGGYKLAEHASDAQAMALLKQGAPDGRPWDVLVVQEQSIVSAISAVNEEARRMMRSGLNRLVVAAREANPRMLVVDFQVWARHERLWEQQKSDAFLTGGSSSDAHSRIRQQNAEAVNEVLQQIPEANLLISPVGDFWKLVRETYPDLVLHSEDGTHPSILGTHLTGLVIAGTIGGRKVIEQATWIGSSRESEVKLLKAVLLDHPEVFRMAGK</sequence>
<proteinExistence type="predicted"/>
<gene>
    <name evidence="1" type="ORF">EI77_03709</name>
</gene>
<comment type="caution">
    <text evidence="1">The sequence shown here is derived from an EMBL/GenBank/DDBJ whole genome shotgun (WGS) entry which is preliminary data.</text>
</comment>
<dbReference type="Gene3D" id="3.40.50.1110">
    <property type="entry name" value="SGNH hydrolase"/>
    <property type="match status" value="1"/>
</dbReference>
<evidence type="ECO:0008006" key="3">
    <source>
        <dbReference type="Google" id="ProtNLM"/>
    </source>
</evidence>
<name>A0A4R7RMJ3_9BACT</name>
<dbReference type="RefSeq" id="WP_133796708.1">
    <property type="nucleotide sequence ID" value="NZ_SOCA01000008.1"/>
</dbReference>
<dbReference type="EMBL" id="SOCA01000008">
    <property type="protein sequence ID" value="TDU66614.1"/>
    <property type="molecule type" value="Genomic_DNA"/>
</dbReference>
<organism evidence="1 2">
    <name type="scientific">Prosthecobacter fusiformis</name>
    <dbReference type="NCBI Taxonomy" id="48464"/>
    <lineage>
        <taxon>Bacteria</taxon>
        <taxon>Pseudomonadati</taxon>
        <taxon>Verrucomicrobiota</taxon>
        <taxon>Verrucomicrobiia</taxon>
        <taxon>Verrucomicrobiales</taxon>
        <taxon>Verrucomicrobiaceae</taxon>
        <taxon>Prosthecobacter</taxon>
    </lineage>
</organism>
<keyword evidence="2" id="KW-1185">Reference proteome</keyword>
<dbReference type="SUPFAM" id="SSF52266">
    <property type="entry name" value="SGNH hydrolase"/>
    <property type="match status" value="1"/>
</dbReference>
<evidence type="ECO:0000313" key="1">
    <source>
        <dbReference type="EMBL" id="TDU66614.1"/>
    </source>
</evidence>
<dbReference type="AlphaFoldDB" id="A0A4R7RMJ3"/>
<dbReference type="GO" id="GO:0016788">
    <property type="term" value="F:hydrolase activity, acting on ester bonds"/>
    <property type="evidence" value="ECO:0007669"/>
    <property type="project" value="UniProtKB-ARBA"/>
</dbReference>
<reference evidence="1 2" key="1">
    <citation type="submission" date="2019-03" db="EMBL/GenBank/DDBJ databases">
        <title>Genomic Encyclopedia of Archaeal and Bacterial Type Strains, Phase II (KMG-II): from individual species to whole genera.</title>
        <authorList>
            <person name="Goeker M."/>
        </authorList>
    </citation>
    <scope>NUCLEOTIDE SEQUENCE [LARGE SCALE GENOMIC DNA]</scope>
    <source>
        <strain evidence="1 2">ATCC 25309</strain>
    </source>
</reference>